<feature type="domain" description="Peptidase M48" evidence="8">
    <location>
        <begin position="132"/>
        <end position="304"/>
    </location>
</feature>
<dbReference type="PANTHER" id="PTHR22726:SF1">
    <property type="entry name" value="METALLOENDOPEPTIDASE OMA1, MITOCHONDRIAL"/>
    <property type="match status" value="1"/>
</dbReference>
<comment type="cofactor">
    <cofactor evidence="6">
        <name>Zn(2+)</name>
        <dbReference type="ChEBI" id="CHEBI:29105"/>
    </cofactor>
    <text evidence="6">Binds 1 zinc ion per subunit.</text>
</comment>
<comment type="caution">
    <text evidence="9">The sequence shown here is derived from an EMBL/GenBank/DDBJ whole genome shotgun (WGS) entry which is preliminary data.</text>
</comment>
<dbReference type="InterPro" id="IPR001915">
    <property type="entry name" value="Peptidase_M48"/>
</dbReference>
<protein>
    <submittedName>
        <fullName evidence="9">M48 family metallopeptidase</fullName>
    </submittedName>
</protein>
<comment type="similarity">
    <text evidence="6">Belongs to the peptidase M48 family.</text>
</comment>
<dbReference type="RefSeq" id="WP_009627269.1">
    <property type="nucleotide sequence ID" value="NZ_VBTY01000084.1"/>
</dbReference>
<gene>
    <name evidence="9" type="ORF">FEV09_11360</name>
</gene>
<evidence type="ECO:0000313" key="9">
    <source>
        <dbReference type="EMBL" id="MDG3495157.1"/>
    </source>
</evidence>
<keyword evidence="3 6" id="KW-0378">Hydrolase</keyword>
<evidence type="ECO:0000256" key="6">
    <source>
        <dbReference type="RuleBase" id="RU003983"/>
    </source>
</evidence>
<keyword evidence="2" id="KW-0479">Metal-binding</keyword>
<evidence type="ECO:0000256" key="4">
    <source>
        <dbReference type="ARBA" id="ARBA00022833"/>
    </source>
</evidence>
<keyword evidence="1 6" id="KW-0645">Protease</keyword>
<dbReference type="CDD" id="cd07333">
    <property type="entry name" value="M48C_bepA_like"/>
    <property type="match status" value="1"/>
</dbReference>
<dbReference type="Gene3D" id="3.30.2010.10">
    <property type="entry name" value="Metalloproteases ('zincins'), catalytic domain"/>
    <property type="match status" value="1"/>
</dbReference>
<sequence length="331" mass="36166">MPSYLSINIKIDKIEKFEVIIDMKRAIANLSNSLSQKFKSQKFRSQKFGVSIHQELQSYGKLAIALVMSILLAVTLNPFIANALDFSDLFRILPSAIQVIQLSSIGDNDEVTLGKQIDGQIQQEVRISRDPAANALVNRLGQILIPTSDRPNIPYTFRVVDDKNLNAFATMGGFVYINTGTIAAADNVAQLASVIGHEMGHISARHSLEQMKQMAIAQGIANIAGVGDDRIVGIGVDLALRLPNSREAEFEADRRGLQNITRAGFAARAMPAFMQKLVSAGGGNVPAFLSTHPATEDRIAALNQSIQANNFNTSGGLNDGEYQRIWRSRFR</sequence>
<evidence type="ECO:0000313" key="10">
    <source>
        <dbReference type="Proteomes" id="UP001152872"/>
    </source>
</evidence>
<dbReference type="GO" id="GO:0046872">
    <property type="term" value="F:metal ion binding"/>
    <property type="evidence" value="ECO:0007669"/>
    <property type="project" value="UniProtKB-KW"/>
</dbReference>
<keyword evidence="7" id="KW-0812">Transmembrane</keyword>
<dbReference type="PANTHER" id="PTHR22726">
    <property type="entry name" value="METALLOENDOPEPTIDASE OMA1"/>
    <property type="match status" value="1"/>
</dbReference>
<organism evidence="9 10">
    <name type="scientific">Pseudanabaena catenata USMAC16</name>
    <dbReference type="NCBI Taxonomy" id="1855837"/>
    <lineage>
        <taxon>Bacteria</taxon>
        <taxon>Bacillati</taxon>
        <taxon>Cyanobacteriota</taxon>
        <taxon>Cyanophyceae</taxon>
        <taxon>Pseudanabaenales</taxon>
        <taxon>Pseudanabaenaceae</taxon>
        <taxon>Pseudanabaena</taxon>
    </lineage>
</organism>
<evidence type="ECO:0000256" key="5">
    <source>
        <dbReference type="ARBA" id="ARBA00023049"/>
    </source>
</evidence>
<dbReference type="EMBL" id="VBTY01000084">
    <property type="protein sequence ID" value="MDG3495157.1"/>
    <property type="molecule type" value="Genomic_DNA"/>
</dbReference>
<proteinExistence type="inferred from homology"/>
<evidence type="ECO:0000259" key="8">
    <source>
        <dbReference type="Pfam" id="PF01435"/>
    </source>
</evidence>
<evidence type="ECO:0000256" key="7">
    <source>
        <dbReference type="SAM" id="Phobius"/>
    </source>
</evidence>
<keyword evidence="7" id="KW-0472">Membrane</keyword>
<name>A0A9X4M9X8_9CYAN</name>
<feature type="transmembrane region" description="Helical" evidence="7">
    <location>
        <begin position="62"/>
        <end position="81"/>
    </location>
</feature>
<reference evidence="9" key="1">
    <citation type="submission" date="2019-05" db="EMBL/GenBank/DDBJ databases">
        <title>Whole genome sequencing of Pseudanabaena catenata USMAC16.</title>
        <authorList>
            <person name="Khan Z."/>
            <person name="Omar W.M."/>
            <person name="Convey P."/>
            <person name="Merican F."/>
            <person name="Najimudin N."/>
        </authorList>
    </citation>
    <scope>NUCLEOTIDE SEQUENCE</scope>
    <source>
        <strain evidence="9">USMAC16</strain>
    </source>
</reference>
<keyword evidence="7" id="KW-1133">Transmembrane helix</keyword>
<accession>A0A9X4M9X8</accession>
<dbReference type="Pfam" id="PF01435">
    <property type="entry name" value="Peptidase_M48"/>
    <property type="match status" value="1"/>
</dbReference>
<dbReference type="GO" id="GO:0004222">
    <property type="term" value="F:metalloendopeptidase activity"/>
    <property type="evidence" value="ECO:0007669"/>
    <property type="project" value="InterPro"/>
</dbReference>
<evidence type="ECO:0000256" key="1">
    <source>
        <dbReference type="ARBA" id="ARBA00022670"/>
    </source>
</evidence>
<keyword evidence="4 6" id="KW-0862">Zinc</keyword>
<keyword evidence="10" id="KW-1185">Reference proteome</keyword>
<dbReference type="Proteomes" id="UP001152872">
    <property type="component" value="Unassembled WGS sequence"/>
</dbReference>
<dbReference type="GO" id="GO:0051603">
    <property type="term" value="P:proteolysis involved in protein catabolic process"/>
    <property type="evidence" value="ECO:0007669"/>
    <property type="project" value="TreeGrafter"/>
</dbReference>
<dbReference type="InterPro" id="IPR051156">
    <property type="entry name" value="Mito/Outer_Membr_Metalloprot"/>
</dbReference>
<dbReference type="AlphaFoldDB" id="A0A9X4M9X8"/>
<keyword evidence="5 6" id="KW-0482">Metalloprotease</keyword>
<evidence type="ECO:0000256" key="2">
    <source>
        <dbReference type="ARBA" id="ARBA00022723"/>
    </source>
</evidence>
<dbReference type="GO" id="GO:0016020">
    <property type="term" value="C:membrane"/>
    <property type="evidence" value="ECO:0007669"/>
    <property type="project" value="TreeGrafter"/>
</dbReference>
<evidence type="ECO:0000256" key="3">
    <source>
        <dbReference type="ARBA" id="ARBA00022801"/>
    </source>
</evidence>